<reference evidence="3 4" key="1">
    <citation type="submission" date="2017-08" db="EMBL/GenBank/DDBJ databases">
        <title>Draft genome sequence of filamentous cyanobacterium Calothrix elsteri CCALA 953.</title>
        <authorList>
            <person name="Gagunashvili A.N."/>
            <person name="Elster J."/>
            <person name="Andresson O.S."/>
        </authorList>
    </citation>
    <scope>NUCLEOTIDE SEQUENCE [LARGE SCALE GENOMIC DNA]</scope>
    <source>
        <strain evidence="3 4">CCALA 953</strain>
    </source>
</reference>
<name>A0A2A2TBA2_9CYAN</name>
<keyword evidence="1" id="KW-0175">Coiled coil</keyword>
<feature type="domain" description="HTH cro/C1-type" evidence="2">
    <location>
        <begin position="19"/>
        <end position="64"/>
    </location>
</feature>
<evidence type="ECO:0000259" key="2">
    <source>
        <dbReference type="PROSITE" id="PS50943"/>
    </source>
</evidence>
<dbReference type="InterPro" id="IPR010982">
    <property type="entry name" value="Lambda_DNA-bd_dom_sf"/>
</dbReference>
<evidence type="ECO:0000313" key="3">
    <source>
        <dbReference type="EMBL" id="PAX49825.1"/>
    </source>
</evidence>
<gene>
    <name evidence="3" type="ORF">CK510_27570</name>
</gene>
<dbReference type="SUPFAM" id="SSF47413">
    <property type="entry name" value="lambda repressor-like DNA-binding domains"/>
    <property type="match status" value="1"/>
</dbReference>
<accession>A0A2A2TBA2</accession>
<dbReference type="SMART" id="SM00530">
    <property type="entry name" value="HTH_XRE"/>
    <property type="match status" value="1"/>
</dbReference>
<dbReference type="AlphaFoldDB" id="A0A2A2TBA2"/>
<organism evidence="3 4">
    <name type="scientific">Brunnivagina elsteri CCALA 953</name>
    <dbReference type="NCBI Taxonomy" id="987040"/>
    <lineage>
        <taxon>Bacteria</taxon>
        <taxon>Bacillati</taxon>
        <taxon>Cyanobacteriota</taxon>
        <taxon>Cyanophyceae</taxon>
        <taxon>Nostocales</taxon>
        <taxon>Calotrichaceae</taxon>
        <taxon>Brunnivagina</taxon>
    </lineage>
</organism>
<comment type="caution">
    <text evidence="3">The sequence shown here is derived from an EMBL/GenBank/DDBJ whole genome shotgun (WGS) entry which is preliminary data.</text>
</comment>
<protein>
    <submittedName>
        <fullName evidence="3">XRE family transcriptional regulator</fullName>
    </submittedName>
</protein>
<feature type="coiled-coil region" evidence="1">
    <location>
        <begin position="80"/>
        <end position="107"/>
    </location>
</feature>
<dbReference type="InterPro" id="IPR001387">
    <property type="entry name" value="Cro/C1-type_HTH"/>
</dbReference>
<dbReference type="GO" id="GO:0003677">
    <property type="term" value="F:DNA binding"/>
    <property type="evidence" value="ECO:0007669"/>
    <property type="project" value="InterPro"/>
</dbReference>
<dbReference type="Gene3D" id="1.10.260.40">
    <property type="entry name" value="lambda repressor-like DNA-binding domains"/>
    <property type="match status" value="1"/>
</dbReference>
<dbReference type="EMBL" id="NTFS01000519">
    <property type="protein sequence ID" value="PAX49825.1"/>
    <property type="molecule type" value="Genomic_DNA"/>
</dbReference>
<dbReference type="Proteomes" id="UP000218238">
    <property type="component" value="Unassembled WGS sequence"/>
</dbReference>
<dbReference type="Pfam" id="PF13443">
    <property type="entry name" value="HTH_26"/>
    <property type="match status" value="1"/>
</dbReference>
<dbReference type="OrthoDB" id="582213at2"/>
<keyword evidence="4" id="KW-1185">Reference proteome</keyword>
<dbReference type="RefSeq" id="WP_095724695.1">
    <property type="nucleotide sequence ID" value="NZ_NTFS01000519.1"/>
</dbReference>
<evidence type="ECO:0000313" key="4">
    <source>
        <dbReference type="Proteomes" id="UP000218238"/>
    </source>
</evidence>
<evidence type="ECO:0000256" key="1">
    <source>
        <dbReference type="SAM" id="Coils"/>
    </source>
</evidence>
<dbReference type="CDD" id="cd00093">
    <property type="entry name" value="HTH_XRE"/>
    <property type="match status" value="1"/>
</dbReference>
<sequence>MIDFTPKLQNLIQQVGISSLKALSRVTGVSERQILRLRRGEVEQMRVKVLLQLSQVLQVSLDELITIFSQQSSLSPLPNQEGLCKRIADLEREYSLLQEQIAQQSHILQQQFQQESLQLLESFLVQFPTAAQKARENPQLPAVNILPLIQKPLEKLLQAWDVEVMEKVGDELPYEPQFHQLIRGNAQPGDNVKVLNVGYRQGEKLLYRVRVFTE</sequence>
<proteinExistence type="predicted"/>
<dbReference type="PROSITE" id="PS50943">
    <property type="entry name" value="HTH_CROC1"/>
    <property type="match status" value="1"/>
</dbReference>